<feature type="non-terminal residue" evidence="2">
    <location>
        <position position="184"/>
    </location>
</feature>
<evidence type="ECO:0000313" key="2">
    <source>
        <dbReference type="EMBL" id="KAK5188146.1"/>
    </source>
</evidence>
<reference evidence="2 3" key="1">
    <citation type="submission" date="2023-08" db="EMBL/GenBank/DDBJ databases">
        <title>Black Yeasts Isolated from many extreme environments.</title>
        <authorList>
            <person name="Coleine C."/>
            <person name="Stajich J.E."/>
            <person name="Selbmann L."/>
        </authorList>
    </citation>
    <scope>NUCLEOTIDE SEQUENCE [LARGE SCALE GENOMIC DNA]</scope>
    <source>
        <strain evidence="2 3">CCFEE 536</strain>
    </source>
</reference>
<keyword evidence="1" id="KW-0472">Membrane</keyword>
<keyword evidence="1" id="KW-1133">Transmembrane helix</keyword>
<organism evidence="2 3">
    <name type="scientific">Cryomyces antarcticus</name>
    <dbReference type="NCBI Taxonomy" id="329879"/>
    <lineage>
        <taxon>Eukaryota</taxon>
        <taxon>Fungi</taxon>
        <taxon>Dikarya</taxon>
        <taxon>Ascomycota</taxon>
        <taxon>Pezizomycotina</taxon>
        <taxon>Dothideomycetes</taxon>
        <taxon>Dothideomycetes incertae sedis</taxon>
        <taxon>Cryomyces</taxon>
    </lineage>
</organism>
<keyword evidence="1" id="KW-0812">Transmembrane</keyword>
<keyword evidence="3" id="KW-1185">Reference proteome</keyword>
<accession>A0ABR0LK68</accession>
<evidence type="ECO:0000256" key="1">
    <source>
        <dbReference type="SAM" id="Phobius"/>
    </source>
</evidence>
<comment type="caution">
    <text evidence="2">The sequence shown here is derived from an EMBL/GenBank/DDBJ whole genome shotgun (WGS) entry which is preliminary data.</text>
</comment>
<gene>
    <name evidence="2" type="ORF">LTR16_008659</name>
</gene>
<sequence>MITHWESVRYAAMSLLGVISLMAAIVAMLYTTASDALVQPALKFGPWENIMMQGLVKSSFANTNYVSRLCQTPIRDQDDEKTRGTTCLQIEHAAQGYHNYQRYLSNWDNLADNGNGTTDLATRPQGFGLLHENTSITASWIDVVDVGEASEKHGRIVNNVTLAMPHAGVFQAARDGINGIIQPE</sequence>
<feature type="transmembrane region" description="Helical" evidence="1">
    <location>
        <begin position="12"/>
        <end position="30"/>
    </location>
</feature>
<dbReference type="EMBL" id="JAVRRA010018516">
    <property type="protein sequence ID" value="KAK5188146.1"/>
    <property type="molecule type" value="Genomic_DNA"/>
</dbReference>
<dbReference type="Proteomes" id="UP001357485">
    <property type="component" value="Unassembled WGS sequence"/>
</dbReference>
<proteinExistence type="predicted"/>
<evidence type="ECO:0000313" key="3">
    <source>
        <dbReference type="Proteomes" id="UP001357485"/>
    </source>
</evidence>
<protein>
    <submittedName>
        <fullName evidence="2">Uncharacterized protein</fullName>
    </submittedName>
</protein>
<name>A0ABR0LK68_9PEZI</name>